<comment type="catalytic activity">
    <reaction evidence="5">
        <text>O-succinyl-L-homoserine + hydrogen sulfide = L-homocysteine + succinate</text>
        <dbReference type="Rhea" id="RHEA:27826"/>
        <dbReference type="ChEBI" id="CHEBI:29919"/>
        <dbReference type="ChEBI" id="CHEBI:30031"/>
        <dbReference type="ChEBI" id="CHEBI:57661"/>
        <dbReference type="ChEBI" id="CHEBI:58199"/>
    </reaction>
</comment>
<evidence type="ECO:0000313" key="9">
    <source>
        <dbReference type="EMBL" id="MBD8078790.1"/>
    </source>
</evidence>
<dbReference type="Gene3D" id="3.90.1150.10">
    <property type="entry name" value="Aspartate Aminotransferase, domain 1"/>
    <property type="match status" value="1"/>
</dbReference>
<dbReference type="InterPro" id="IPR015422">
    <property type="entry name" value="PyrdxlP-dep_Trfase_small"/>
</dbReference>
<keyword evidence="2 5" id="KW-0663">Pyridoxal phosphate</keyword>
<accession>A0A927IZQ7</accession>
<comment type="caution">
    <text evidence="9">The sequence shown here is derived from an EMBL/GenBank/DDBJ whole genome shotgun (WGS) entry which is preliminary data.</text>
</comment>
<dbReference type="Gene3D" id="3.40.640.10">
    <property type="entry name" value="Type I PLP-dependent aspartate aminotransferase-like (Major domain)"/>
    <property type="match status" value="1"/>
</dbReference>
<evidence type="ECO:0000256" key="1">
    <source>
        <dbReference type="ARBA" id="ARBA00001933"/>
    </source>
</evidence>
<dbReference type="PANTHER" id="PTHR11808">
    <property type="entry name" value="TRANS-SULFURATION ENZYME FAMILY MEMBER"/>
    <property type="match status" value="1"/>
</dbReference>
<dbReference type="GO" id="GO:0047982">
    <property type="term" value="F:homocysteine desulfhydrase activity"/>
    <property type="evidence" value="ECO:0007669"/>
    <property type="project" value="UniProtKB-EC"/>
</dbReference>
<comment type="function">
    <text evidence="5">Catalyzes the formation of L-homocysteine from O-succinyl-L-homoserine (OSHS) and hydrogen sulfide.</text>
</comment>
<dbReference type="PIRSF" id="PIRSF001434">
    <property type="entry name" value="CGS"/>
    <property type="match status" value="1"/>
</dbReference>
<dbReference type="GO" id="GO:0071266">
    <property type="term" value="P:'de novo' L-methionine biosynthetic process"/>
    <property type="evidence" value="ECO:0007669"/>
    <property type="project" value="UniProtKB-UniRule"/>
</dbReference>
<comment type="catalytic activity">
    <reaction evidence="3">
        <text>L-homocysteine + H2O = 2-oxobutanoate + hydrogen sulfide + NH4(+) + H(+)</text>
        <dbReference type="Rhea" id="RHEA:14501"/>
        <dbReference type="ChEBI" id="CHEBI:15377"/>
        <dbReference type="ChEBI" id="CHEBI:15378"/>
        <dbReference type="ChEBI" id="CHEBI:16763"/>
        <dbReference type="ChEBI" id="CHEBI:28938"/>
        <dbReference type="ChEBI" id="CHEBI:29919"/>
        <dbReference type="ChEBI" id="CHEBI:58199"/>
        <dbReference type="EC" id="4.4.1.2"/>
    </reaction>
    <physiologicalReaction direction="left-to-right" evidence="3">
        <dbReference type="Rhea" id="RHEA:14502"/>
    </physiologicalReaction>
</comment>
<dbReference type="GO" id="GO:0030170">
    <property type="term" value="F:pyridoxal phosphate binding"/>
    <property type="evidence" value="ECO:0007669"/>
    <property type="project" value="UniProtKB-UniRule"/>
</dbReference>
<evidence type="ECO:0000313" key="10">
    <source>
        <dbReference type="Proteomes" id="UP000610846"/>
    </source>
</evidence>
<evidence type="ECO:0000256" key="5">
    <source>
        <dbReference type="HAMAP-Rule" id="MF_02056"/>
    </source>
</evidence>
<dbReference type="HAMAP" id="MF_02056">
    <property type="entry name" value="MetZ"/>
    <property type="match status" value="1"/>
</dbReference>
<keyword evidence="5" id="KW-0486">Methionine biosynthesis</keyword>
<dbReference type="GO" id="GO:0018826">
    <property type="term" value="F:methionine gamma-lyase activity"/>
    <property type="evidence" value="ECO:0007669"/>
    <property type="project" value="UniProtKB-EC"/>
</dbReference>
<dbReference type="EMBL" id="JACYHB010000004">
    <property type="protein sequence ID" value="MBD8078790.1"/>
    <property type="molecule type" value="Genomic_DNA"/>
</dbReference>
<dbReference type="EC" id="2.5.1.-" evidence="5"/>
<evidence type="ECO:0000256" key="7">
    <source>
        <dbReference type="RuleBase" id="RU362118"/>
    </source>
</evidence>
<feature type="modified residue" description="N6-(pyridoxal phosphate)lysine" evidence="5 6">
    <location>
        <position position="226"/>
    </location>
</feature>
<dbReference type="InterPro" id="IPR015421">
    <property type="entry name" value="PyrdxlP-dep_Trfase_major"/>
</dbReference>
<dbReference type="RefSeq" id="WP_191828368.1">
    <property type="nucleotide sequence ID" value="NZ_JACYHB010000004.1"/>
</dbReference>
<gene>
    <name evidence="5" type="primary">metZ</name>
    <name evidence="9" type="ORF">IF651_06930</name>
</gene>
<evidence type="ECO:0000256" key="3">
    <source>
        <dbReference type="ARBA" id="ARBA00048780"/>
    </source>
</evidence>
<dbReference type="GO" id="GO:0019346">
    <property type="term" value="P:transsulfuration"/>
    <property type="evidence" value="ECO:0007669"/>
    <property type="project" value="InterPro"/>
</dbReference>
<dbReference type="SUPFAM" id="SSF53383">
    <property type="entry name" value="PLP-dependent transferases"/>
    <property type="match status" value="1"/>
</dbReference>
<protein>
    <recommendedName>
        <fullName evidence="5">O-succinylhomoserine sulfhydrylase</fullName>
        <shortName evidence="5">OSH sulfhydrylase</shortName>
        <shortName evidence="5">OSHS sulfhydrylase</shortName>
        <ecNumber evidence="5">2.5.1.-</ecNumber>
    </recommendedName>
</protein>
<dbReference type="NCBIfam" id="TIGR01325">
    <property type="entry name" value="O_suc_HS_sulf"/>
    <property type="match status" value="1"/>
</dbReference>
<comment type="pathway">
    <text evidence="5">Amino-acid biosynthesis; L-methionine biosynthesis via de novo pathway; L-homocysteine from O-succinyl-L-homoserine: step 1/1.</text>
</comment>
<evidence type="ECO:0000256" key="2">
    <source>
        <dbReference type="ARBA" id="ARBA00022898"/>
    </source>
</evidence>
<keyword evidence="5" id="KW-0028">Amino-acid biosynthesis</keyword>
<evidence type="ECO:0000256" key="8">
    <source>
        <dbReference type="SAM" id="MobiDB-lite"/>
    </source>
</evidence>
<dbReference type="InterPro" id="IPR006234">
    <property type="entry name" value="O-succ-hSer_sulfhydrylase"/>
</dbReference>
<evidence type="ECO:0000256" key="4">
    <source>
        <dbReference type="ARBA" id="ARBA00052699"/>
    </source>
</evidence>
<proteinExistence type="inferred from homology"/>
<comment type="catalytic activity">
    <reaction evidence="4">
        <text>L-methionine + H2O = methanethiol + 2-oxobutanoate + NH4(+)</text>
        <dbReference type="Rhea" id="RHEA:23800"/>
        <dbReference type="ChEBI" id="CHEBI:15377"/>
        <dbReference type="ChEBI" id="CHEBI:16007"/>
        <dbReference type="ChEBI" id="CHEBI:16763"/>
        <dbReference type="ChEBI" id="CHEBI:28938"/>
        <dbReference type="ChEBI" id="CHEBI:57844"/>
        <dbReference type="EC" id="4.4.1.11"/>
    </reaction>
    <physiologicalReaction direction="left-to-right" evidence="4">
        <dbReference type="Rhea" id="RHEA:23801"/>
    </physiologicalReaction>
</comment>
<dbReference type="GO" id="GO:0016765">
    <property type="term" value="F:transferase activity, transferring alkyl or aryl (other than methyl) groups"/>
    <property type="evidence" value="ECO:0007669"/>
    <property type="project" value="UniProtKB-UniRule"/>
</dbReference>
<keyword evidence="5" id="KW-0808">Transferase</keyword>
<feature type="compositionally biased region" description="Gly residues" evidence="8">
    <location>
        <begin position="1"/>
        <end position="16"/>
    </location>
</feature>
<dbReference type="PANTHER" id="PTHR11808:SF80">
    <property type="entry name" value="CYSTATHIONINE GAMMA-LYASE"/>
    <property type="match status" value="1"/>
</dbReference>
<organism evidence="9 10">
    <name type="scientific">Cellulosimicrobium arenosum</name>
    <dbReference type="NCBI Taxonomy" id="2708133"/>
    <lineage>
        <taxon>Bacteria</taxon>
        <taxon>Bacillati</taxon>
        <taxon>Actinomycetota</taxon>
        <taxon>Actinomycetes</taxon>
        <taxon>Micrococcales</taxon>
        <taxon>Promicromonosporaceae</taxon>
        <taxon>Cellulosimicrobium</taxon>
    </lineage>
</organism>
<comment type="cofactor">
    <cofactor evidence="1 5 7">
        <name>pyridoxal 5'-phosphate</name>
        <dbReference type="ChEBI" id="CHEBI:597326"/>
    </cofactor>
</comment>
<dbReference type="Proteomes" id="UP000610846">
    <property type="component" value="Unassembled WGS sequence"/>
</dbReference>
<dbReference type="GO" id="GO:0071268">
    <property type="term" value="P:homocysteine biosynthetic process"/>
    <property type="evidence" value="ECO:0007669"/>
    <property type="project" value="InterPro"/>
</dbReference>
<comment type="subunit">
    <text evidence="5">Homotetramer.</text>
</comment>
<name>A0A927IZQ7_9MICO</name>
<dbReference type="AlphaFoldDB" id="A0A927IZQ7"/>
<dbReference type="InterPro" id="IPR015424">
    <property type="entry name" value="PyrdxlP-dep_Trfase"/>
</dbReference>
<evidence type="ECO:0000256" key="6">
    <source>
        <dbReference type="PIRSR" id="PIRSR001434-2"/>
    </source>
</evidence>
<dbReference type="FunFam" id="3.40.640.10:FF:000046">
    <property type="entry name" value="Cystathionine gamma-lyase"/>
    <property type="match status" value="1"/>
</dbReference>
<comment type="similarity">
    <text evidence="5">Belongs to the trans-sulfuration enzymes family. MetZ subfamily.</text>
</comment>
<dbReference type="InterPro" id="IPR000277">
    <property type="entry name" value="Cys/Met-Metab_PyrdxlP-dep_enz"/>
</dbReference>
<sequence length="418" mass="44506">MSAGDGVGRPVPGGSGRKPLPASARPATLAVRGGNARTEFQETSEALFLTQGYTYDRAADAEAAFKGELDRFVYSRYGNPTVHTFEERLRLIEGAEACYATASGMSAVFTSLAALVQSGSRIVTARALFGSSVVIFDEIFAKWGVRTDYVDGHVLSQWEEALSTPADVVFFETPSNPMQDIVDARRVAELAHAAGAVVVLDNVFATPLMQKPLELGADVVVYSATKHIDGQGRVLGGAILGTEEYIGGPVQTFIRNTGPTLSAFNAWVLLKGLETMPVRVAAQNAGAERIARELEKLPGVARVRYPFLESHPQVELARSQQTGGGTVVTFDLDVAPGTDAETAKKRAFTFLDALQLVDISNNLGDAKSMVTHPATTTHRKLGPEGRAAVGIAETTIRLSIGLEAPEDIITDVTQALGF</sequence>
<dbReference type="NCBIfam" id="NF005870">
    <property type="entry name" value="PRK07810.1"/>
    <property type="match status" value="1"/>
</dbReference>
<reference evidence="9" key="2">
    <citation type="submission" date="2020-09" db="EMBL/GenBank/DDBJ databases">
        <authorList>
            <person name="Yu Y."/>
        </authorList>
    </citation>
    <scope>NUCLEOTIDE SEQUENCE</scope>
    <source>
        <strain evidence="9">KCTC 49039</strain>
    </source>
</reference>
<feature type="region of interest" description="Disordered" evidence="8">
    <location>
        <begin position="1"/>
        <end position="27"/>
    </location>
</feature>
<dbReference type="GO" id="GO:0005737">
    <property type="term" value="C:cytoplasm"/>
    <property type="evidence" value="ECO:0007669"/>
    <property type="project" value="TreeGrafter"/>
</dbReference>
<dbReference type="CDD" id="cd00614">
    <property type="entry name" value="CGS_like"/>
    <property type="match status" value="1"/>
</dbReference>
<keyword evidence="10" id="KW-1185">Reference proteome</keyword>
<dbReference type="Pfam" id="PF01053">
    <property type="entry name" value="Cys_Met_Meta_PP"/>
    <property type="match status" value="1"/>
</dbReference>
<reference evidence="9" key="1">
    <citation type="journal article" date="2018" name="Curr. Microbiol.">
        <title>Cellulosimicrobium arenosum sp. nov., Isolated from Marine Sediment Sand.</title>
        <authorList>
            <person name="Oh M."/>
            <person name="Kim J.H."/>
            <person name="Yoon J.H."/>
            <person name="Schumann P."/>
            <person name="Kim W."/>
        </authorList>
    </citation>
    <scope>NUCLEOTIDE SEQUENCE</scope>
    <source>
        <strain evidence="9">KCTC 49039</strain>
    </source>
</reference>